<sequence>MTIDPSCSRTGEALLAAAGCPVPHHCDCDLTLDRIAVDRWEISLRSLRADAWVRKELSEPLGHCLGGSIIVDVLSADRFIKNARAQGFRIEFVGLGGKDLL</sequence>
<evidence type="ECO:0000313" key="1">
    <source>
        <dbReference type="EMBL" id="APO77814.1"/>
    </source>
</evidence>
<accession>A0A1L5PCH1</accession>
<evidence type="ECO:0000313" key="2">
    <source>
        <dbReference type="Proteomes" id="UP000185109"/>
    </source>
</evidence>
<gene>
    <name evidence="1" type="ORF">AM571_PC00067</name>
</gene>
<dbReference type="RefSeq" id="WP_074063790.1">
    <property type="nucleotide sequence ID" value="NZ_CP017244.1"/>
</dbReference>
<reference evidence="1 2" key="1">
    <citation type="submission" date="2016-09" db="EMBL/GenBank/DDBJ databases">
        <title>The complete genome sequences of Rhizobium gallicum, symbiovars gallicum and phaseoli, symbionts associated to common bean (Phaseolus vulgaris).</title>
        <authorList>
            <person name="Bustos P."/>
            <person name="Santamaria R.I."/>
            <person name="Perez-Carrascal O.M."/>
            <person name="Juarez S."/>
            <person name="Lozano L."/>
            <person name="Martinez-Flores I."/>
            <person name="Martinez-Romero E."/>
            <person name="Cevallos M."/>
            <person name="Romero D."/>
            <person name="Davila G."/>
            <person name="Gonzalez V."/>
        </authorList>
    </citation>
    <scope>NUCLEOTIDE SEQUENCE [LARGE SCALE GENOMIC DNA]</scope>
    <source>
        <strain evidence="1 2">8C-3</strain>
        <plasmid evidence="2">Plasmid prsp8c3c</plasmid>
    </source>
</reference>
<protein>
    <submittedName>
        <fullName evidence="1">Uncharacterized protein</fullName>
    </submittedName>
</protein>
<organism evidence="1 2">
    <name type="scientific">Rhizobium etli 8C-3</name>
    <dbReference type="NCBI Taxonomy" id="538025"/>
    <lineage>
        <taxon>Bacteria</taxon>
        <taxon>Pseudomonadati</taxon>
        <taxon>Pseudomonadota</taxon>
        <taxon>Alphaproteobacteria</taxon>
        <taxon>Hyphomicrobiales</taxon>
        <taxon>Rhizobiaceae</taxon>
        <taxon>Rhizobium/Agrobacterium group</taxon>
        <taxon>Rhizobium</taxon>
    </lineage>
</organism>
<geneLocation type="plasmid" evidence="2">
    <name>prsp8c3c</name>
</geneLocation>
<proteinExistence type="predicted"/>
<name>A0A1L5PCH1_RHIET</name>
<keyword evidence="1" id="KW-0614">Plasmid</keyword>
<dbReference type="Proteomes" id="UP000185109">
    <property type="component" value="Plasmid pRsp8C3c"/>
</dbReference>
<dbReference type="AlphaFoldDB" id="A0A1L5PCH1"/>
<dbReference type="EMBL" id="CP017244">
    <property type="protein sequence ID" value="APO77814.1"/>
    <property type="molecule type" value="Genomic_DNA"/>
</dbReference>